<organism evidence="2 3">
    <name type="scientific">Cellulomonas fimi</name>
    <dbReference type="NCBI Taxonomy" id="1708"/>
    <lineage>
        <taxon>Bacteria</taxon>
        <taxon>Bacillati</taxon>
        <taxon>Actinomycetota</taxon>
        <taxon>Actinomycetes</taxon>
        <taxon>Micrococcales</taxon>
        <taxon>Cellulomonadaceae</taxon>
        <taxon>Cellulomonas</taxon>
    </lineage>
</organism>
<dbReference type="Gene3D" id="1.10.10.10">
    <property type="entry name" value="Winged helix-like DNA-binding domain superfamily/Winged helix DNA-binding domain"/>
    <property type="match status" value="1"/>
</dbReference>
<dbReference type="PROSITE" id="PS01125">
    <property type="entry name" value="ROK"/>
    <property type="match status" value="1"/>
</dbReference>
<proteinExistence type="inferred from homology"/>
<dbReference type="Proteomes" id="UP000562124">
    <property type="component" value="Unassembled WGS sequence"/>
</dbReference>
<dbReference type="AlphaFoldDB" id="A0A7Y0M0W8"/>
<dbReference type="InterPro" id="IPR000600">
    <property type="entry name" value="ROK"/>
</dbReference>
<accession>A0A7Y0M0W8</accession>
<dbReference type="Pfam" id="PF00480">
    <property type="entry name" value="ROK"/>
    <property type="match status" value="1"/>
</dbReference>
<dbReference type="RefSeq" id="WP_169325854.1">
    <property type="nucleotide sequence ID" value="NZ_JABCJJ010000037.1"/>
</dbReference>
<dbReference type="Gene3D" id="3.30.420.40">
    <property type="match status" value="2"/>
</dbReference>
<comment type="caution">
    <text evidence="2">The sequence shown here is derived from an EMBL/GenBank/DDBJ whole genome shotgun (WGS) entry which is preliminary data.</text>
</comment>
<evidence type="ECO:0000313" key="3">
    <source>
        <dbReference type="Proteomes" id="UP000562124"/>
    </source>
</evidence>
<name>A0A7Y0M0W8_CELFI</name>
<dbReference type="InterPro" id="IPR036388">
    <property type="entry name" value="WH-like_DNA-bd_sf"/>
</dbReference>
<dbReference type="PANTHER" id="PTHR18964">
    <property type="entry name" value="ROK (REPRESSOR, ORF, KINASE) FAMILY"/>
    <property type="match status" value="1"/>
</dbReference>
<dbReference type="SUPFAM" id="SSF53067">
    <property type="entry name" value="Actin-like ATPase domain"/>
    <property type="match status" value="1"/>
</dbReference>
<evidence type="ECO:0000256" key="1">
    <source>
        <dbReference type="ARBA" id="ARBA00006479"/>
    </source>
</evidence>
<dbReference type="SUPFAM" id="SSF46785">
    <property type="entry name" value="Winged helix' DNA-binding domain"/>
    <property type="match status" value="1"/>
</dbReference>
<protein>
    <submittedName>
        <fullName evidence="2">ROK family protein</fullName>
    </submittedName>
</protein>
<evidence type="ECO:0000313" key="2">
    <source>
        <dbReference type="EMBL" id="NMR21485.1"/>
    </source>
</evidence>
<gene>
    <name evidence="2" type="ORF">HIR71_14885</name>
</gene>
<dbReference type="InterPro" id="IPR049874">
    <property type="entry name" value="ROK_cs"/>
</dbReference>
<dbReference type="EMBL" id="JABCJJ010000037">
    <property type="protein sequence ID" value="NMR21485.1"/>
    <property type="molecule type" value="Genomic_DNA"/>
</dbReference>
<keyword evidence="3" id="KW-1185">Reference proteome</keyword>
<sequence length="422" mass="44330">MQHNTLPTEIVDGLVSVLGLIRSGAARTRPELVRASGLGRSVVTERVARLLEQGVVVESGTAPSTGGRAARELALSAHAGVILVAPLGAGRIRAGVTDLSGRLLTSHEEPMDIALGPSTVLGRVHEVFGKLLADLGPTAPVWGVGVGLPGPVEFASGRPMRPPIMPGWHDADVRGWMAERYDVPVWVDNDVNLMALGELKARGSSPGQDMIFVKVGTGIGAGLVSRGELHRGAKGCAGDIGHVEISAAREVVCRCGNIGCLEAHAGGGALVRRALEAVNQGRSPYLARILEEHGQLKIEDIARGGQEGDGVSVELLMDSGRLLGQTLATLVNFFDPHVVVLGGVLGGDSDPLLAAVRETVYRRSLPLATRDLFIERTGSRKDPSLVGVASMVLDELFSRDQLSRWLEAGSPRGLPVLPRSVS</sequence>
<dbReference type="InterPro" id="IPR036390">
    <property type="entry name" value="WH_DNA-bd_sf"/>
</dbReference>
<reference evidence="2 3" key="1">
    <citation type="submission" date="2020-04" db="EMBL/GenBank/DDBJ databases">
        <title>Sequencing and Assembly of C. fimi.</title>
        <authorList>
            <person name="Ramsey A.R."/>
        </authorList>
    </citation>
    <scope>NUCLEOTIDE SEQUENCE [LARGE SCALE GENOMIC DNA]</scope>
    <source>
        <strain evidence="2 3">SB</strain>
    </source>
</reference>
<dbReference type="PANTHER" id="PTHR18964:SF173">
    <property type="entry name" value="GLUCOKINASE"/>
    <property type="match status" value="1"/>
</dbReference>
<comment type="similarity">
    <text evidence="1">Belongs to the ROK (NagC/XylR) family.</text>
</comment>
<dbReference type="InterPro" id="IPR043129">
    <property type="entry name" value="ATPase_NBD"/>
</dbReference>